<evidence type="ECO:0000313" key="3">
    <source>
        <dbReference type="WBParaSite" id="HPBE_0000144901-mRNA-1"/>
    </source>
</evidence>
<dbReference type="OrthoDB" id="5872647at2759"/>
<accession>A0A3P7WQL7</accession>
<proteinExistence type="predicted"/>
<dbReference type="Proteomes" id="UP000050761">
    <property type="component" value="Unassembled WGS sequence"/>
</dbReference>
<organism evidence="2 3">
    <name type="scientific">Heligmosomoides polygyrus</name>
    <name type="common">Parasitic roundworm</name>
    <dbReference type="NCBI Taxonomy" id="6339"/>
    <lineage>
        <taxon>Eukaryota</taxon>
        <taxon>Metazoa</taxon>
        <taxon>Ecdysozoa</taxon>
        <taxon>Nematoda</taxon>
        <taxon>Chromadorea</taxon>
        <taxon>Rhabditida</taxon>
        <taxon>Rhabditina</taxon>
        <taxon>Rhabditomorpha</taxon>
        <taxon>Strongyloidea</taxon>
        <taxon>Heligmosomidae</taxon>
        <taxon>Heligmosomoides</taxon>
    </lineage>
</organism>
<reference evidence="1 2" key="1">
    <citation type="submission" date="2018-11" db="EMBL/GenBank/DDBJ databases">
        <authorList>
            <consortium name="Pathogen Informatics"/>
        </authorList>
    </citation>
    <scope>NUCLEOTIDE SEQUENCE [LARGE SCALE GENOMIC DNA]</scope>
</reference>
<reference evidence="3" key="2">
    <citation type="submission" date="2019-09" db="UniProtKB">
        <authorList>
            <consortium name="WormBaseParasite"/>
        </authorList>
    </citation>
    <scope>IDENTIFICATION</scope>
</reference>
<name>A0A183F5K7_HELPZ</name>
<protein>
    <submittedName>
        <fullName evidence="3">SH2 domain-containing protein</fullName>
    </submittedName>
</protein>
<sequence>MTRRDEAMMLFHAAGLLTFASDRFNVHSITELVDGVVKENALDGFVQYSIERIDEDGDEELIPRYQIAIFQTGTYDETLSRIIITKLNQKFISKRTNGMEYVSAEYEWSITDHSYAMERSHSDATLALLHSQGLFILRESSDKSAARVACTTCNRRQRRLERHERLERQRRRN</sequence>
<dbReference type="WBParaSite" id="HPBE_0000144901-mRNA-1">
    <property type="protein sequence ID" value="HPBE_0000144901-mRNA-1"/>
    <property type="gene ID" value="HPBE_0000144901"/>
</dbReference>
<evidence type="ECO:0000313" key="2">
    <source>
        <dbReference type="Proteomes" id="UP000050761"/>
    </source>
</evidence>
<accession>A0A183F5K7</accession>
<dbReference type="EMBL" id="UZAH01001586">
    <property type="protein sequence ID" value="VDO19832.1"/>
    <property type="molecule type" value="Genomic_DNA"/>
</dbReference>
<keyword evidence="2" id="KW-1185">Reference proteome</keyword>
<dbReference type="AlphaFoldDB" id="A0A183F5K7"/>
<evidence type="ECO:0000313" key="1">
    <source>
        <dbReference type="EMBL" id="VDO19832.1"/>
    </source>
</evidence>
<gene>
    <name evidence="1" type="ORF">HPBE_LOCUS1450</name>
</gene>